<feature type="compositionally biased region" description="Acidic residues" evidence="1">
    <location>
        <begin position="42"/>
        <end position="52"/>
    </location>
</feature>
<comment type="caution">
    <text evidence="2">The sequence shown here is derived from an EMBL/GenBank/DDBJ whole genome shotgun (WGS) entry which is preliminary data.</text>
</comment>
<name>A0ABQ9TV30_SAGOE</name>
<feature type="region of interest" description="Disordered" evidence="1">
    <location>
        <begin position="1"/>
        <end position="52"/>
    </location>
</feature>
<protein>
    <submittedName>
        <fullName evidence="2">Uncharacterized protein</fullName>
    </submittedName>
</protein>
<evidence type="ECO:0000313" key="2">
    <source>
        <dbReference type="EMBL" id="KAK2088634.1"/>
    </source>
</evidence>
<organism evidence="2 3">
    <name type="scientific">Saguinus oedipus</name>
    <name type="common">Cotton-top tamarin</name>
    <name type="synonym">Oedipomidas oedipus</name>
    <dbReference type="NCBI Taxonomy" id="9490"/>
    <lineage>
        <taxon>Eukaryota</taxon>
        <taxon>Metazoa</taxon>
        <taxon>Chordata</taxon>
        <taxon>Craniata</taxon>
        <taxon>Vertebrata</taxon>
        <taxon>Euteleostomi</taxon>
        <taxon>Mammalia</taxon>
        <taxon>Eutheria</taxon>
        <taxon>Euarchontoglires</taxon>
        <taxon>Primates</taxon>
        <taxon>Haplorrhini</taxon>
        <taxon>Platyrrhini</taxon>
        <taxon>Cebidae</taxon>
        <taxon>Callitrichinae</taxon>
        <taxon>Saguinus</taxon>
    </lineage>
</organism>
<proteinExistence type="predicted"/>
<evidence type="ECO:0000313" key="3">
    <source>
        <dbReference type="Proteomes" id="UP001266305"/>
    </source>
</evidence>
<dbReference type="EMBL" id="JASSZA010000019">
    <property type="protein sequence ID" value="KAK2088634.1"/>
    <property type="molecule type" value="Genomic_DNA"/>
</dbReference>
<reference evidence="2 3" key="1">
    <citation type="submission" date="2023-05" db="EMBL/GenBank/DDBJ databases">
        <title>B98-5 Cell Line De Novo Hybrid Assembly: An Optical Mapping Approach.</title>
        <authorList>
            <person name="Kananen K."/>
            <person name="Auerbach J.A."/>
            <person name="Kautto E."/>
            <person name="Blachly J.S."/>
        </authorList>
    </citation>
    <scope>NUCLEOTIDE SEQUENCE [LARGE SCALE GENOMIC DNA]</scope>
    <source>
        <strain evidence="2">B95-8</strain>
        <tissue evidence="2">Cell line</tissue>
    </source>
</reference>
<keyword evidence="3" id="KW-1185">Reference proteome</keyword>
<accession>A0ABQ9TV30</accession>
<feature type="compositionally biased region" description="Basic and acidic residues" evidence="1">
    <location>
        <begin position="1"/>
        <end position="14"/>
    </location>
</feature>
<evidence type="ECO:0000256" key="1">
    <source>
        <dbReference type="SAM" id="MobiDB-lite"/>
    </source>
</evidence>
<gene>
    <name evidence="2" type="ORF">P7K49_034541</name>
</gene>
<dbReference type="Proteomes" id="UP001266305">
    <property type="component" value="Unassembled WGS sequence"/>
</dbReference>
<sequence>MWYISDERDDSKESPEEDTGEHNGFMECPSWLGKGDGSPWDSGDEGGECGEALEDGEEQLQIPGEELPLKSEFLGGEREKLCEAGMDLEEVRLGHRS</sequence>